<evidence type="ECO:0000313" key="13">
    <source>
        <dbReference type="Proteomes" id="UP000298688"/>
    </source>
</evidence>
<dbReference type="SUPFAM" id="SSF52540">
    <property type="entry name" value="P-loop containing nucleoside triphosphate hydrolases"/>
    <property type="match status" value="1"/>
</dbReference>
<gene>
    <name evidence="10" type="primary">engB</name>
    <name evidence="12" type="ORF">D9V76_02215</name>
</gene>
<dbReference type="OrthoDB" id="9804921at2"/>
<organism evidence="12 13">
    <name type="scientific">Buchnera aphidicola subsp. Rhopalosiphum padi</name>
    <dbReference type="NCBI Taxonomy" id="98793"/>
    <lineage>
        <taxon>Bacteria</taxon>
        <taxon>Pseudomonadati</taxon>
        <taxon>Pseudomonadota</taxon>
        <taxon>Gammaproteobacteria</taxon>
        <taxon>Enterobacterales</taxon>
        <taxon>Erwiniaceae</taxon>
        <taxon>Buchnera</taxon>
    </lineage>
</organism>
<evidence type="ECO:0000256" key="3">
    <source>
        <dbReference type="ARBA" id="ARBA00022618"/>
    </source>
</evidence>
<dbReference type="InterPro" id="IPR030393">
    <property type="entry name" value="G_ENGB_dom"/>
</dbReference>
<dbReference type="InterPro" id="IPR027417">
    <property type="entry name" value="P-loop_NTPase"/>
</dbReference>
<name>A0A4D6YH33_BUCRP</name>
<dbReference type="InterPro" id="IPR019987">
    <property type="entry name" value="GTP-bd_ribosome_bio_YsxC"/>
</dbReference>
<dbReference type="Gene3D" id="3.40.50.300">
    <property type="entry name" value="P-loop containing nucleotide triphosphate hydrolases"/>
    <property type="match status" value="1"/>
</dbReference>
<protein>
    <recommendedName>
        <fullName evidence="10">Probable GTP-binding protein EngB</fullName>
    </recommendedName>
</protein>
<dbReference type="GO" id="GO:0005829">
    <property type="term" value="C:cytosol"/>
    <property type="evidence" value="ECO:0007669"/>
    <property type="project" value="TreeGrafter"/>
</dbReference>
<evidence type="ECO:0000256" key="7">
    <source>
        <dbReference type="ARBA" id="ARBA00023134"/>
    </source>
</evidence>
<comment type="similarity">
    <text evidence="2 10">Belongs to the TRAFAC class TrmE-Era-EngA-EngB-Septin-like GTPase superfamily. EngB GTPase family.</text>
</comment>
<evidence type="ECO:0000256" key="5">
    <source>
        <dbReference type="ARBA" id="ARBA00022741"/>
    </source>
</evidence>
<reference evidence="12 13" key="1">
    <citation type="submission" date="2018-12" db="EMBL/GenBank/DDBJ databases">
        <authorList>
            <person name="Chong R.A."/>
        </authorList>
    </citation>
    <scope>NUCLEOTIDE SEQUENCE [LARGE SCALE GENOMIC DNA]</scope>
    <source>
        <strain evidence="12 13">Rpa</strain>
    </source>
</reference>
<evidence type="ECO:0000256" key="9">
    <source>
        <dbReference type="ARBA" id="ARBA00023306"/>
    </source>
</evidence>
<comment type="function">
    <text evidence="10">Necessary for normal cell division and for the maintenance of normal septation.</text>
</comment>
<reference evidence="12 13" key="2">
    <citation type="submission" date="2019-05" db="EMBL/GenBank/DDBJ databases">
        <title>Genome evolution of the obligate endosymbiont Buchnera aphidicola.</title>
        <authorList>
            <person name="Moran N.A."/>
        </authorList>
    </citation>
    <scope>NUCLEOTIDE SEQUENCE [LARGE SCALE GENOMIC DNA]</scope>
    <source>
        <strain evidence="12 13">Rpa</strain>
    </source>
</reference>
<keyword evidence="7 10" id="KW-0342">GTP-binding</keyword>
<proteinExistence type="inferred from homology"/>
<dbReference type="Pfam" id="PF01926">
    <property type="entry name" value="MMR_HSR1"/>
    <property type="match status" value="1"/>
</dbReference>
<dbReference type="GO" id="GO:0000917">
    <property type="term" value="P:division septum assembly"/>
    <property type="evidence" value="ECO:0007669"/>
    <property type="project" value="UniProtKB-KW"/>
</dbReference>
<dbReference type="PANTHER" id="PTHR11649">
    <property type="entry name" value="MSS1/TRME-RELATED GTP-BINDING PROTEIN"/>
    <property type="match status" value="1"/>
</dbReference>
<keyword evidence="8 10" id="KW-0717">Septation</keyword>
<evidence type="ECO:0000256" key="4">
    <source>
        <dbReference type="ARBA" id="ARBA00022723"/>
    </source>
</evidence>
<dbReference type="CDD" id="cd01876">
    <property type="entry name" value="YihA_EngB"/>
    <property type="match status" value="1"/>
</dbReference>
<feature type="domain" description="EngB-type G" evidence="11">
    <location>
        <begin position="25"/>
        <end position="199"/>
    </location>
</feature>
<dbReference type="RefSeq" id="WP_158337391.1">
    <property type="nucleotide sequence ID" value="NZ_CP034858.1"/>
</dbReference>
<dbReference type="Proteomes" id="UP000298688">
    <property type="component" value="Chromosome"/>
</dbReference>
<evidence type="ECO:0000259" key="11">
    <source>
        <dbReference type="PROSITE" id="PS51706"/>
    </source>
</evidence>
<dbReference type="FunFam" id="3.40.50.300:FF:000098">
    <property type="entry name" value="Probable GTP-binding protein EngB"/>
    <property type="match status" value="1"/>
</dbReference>
<dbReference type="NCBIfam" id="TIGR03598">
    <property type="entry name" value="GTPase_YsxC"/>
    <property type="match status" value="1"/>
</dbReference>
<evidence type="ECO:0000256" key="2">
    <source>
        <dbReference type="ARBA" id="ARBA00009638"/>
    </source>
</evidence>
<keyword evidence="3 10" id="KW-0132">Cell division</keyword>
<evidence type="ECO:0000256" key="8">
    <source>
        <dbReference type="ARBA" id="ARBA00023210"/>
    </source>
</evidence>
<dbReference type="HAMAP" id="MF_00321">
    <property type="entry name" value="GTPase_EngB"/>
    <property type="match status" value="1"/>
</dbReference>
<comment type="cofactor">
    <cofactor evidence="1">
        <name>Mg(2+)</name>
        <dbReference type="ChEBI" id="CHEBI:18420"/>
    </cofactor>
</comment>
<dbReference type="EMBL" id="CP034858">
    <property type="protein sequence ID" value="QCI25060.1"/>
    <property type="molecule type" value="Genomic_DNA"/>
</dbReference>
<dbReference type="GO" id="GO:0046872">
    <property type="term" value="F:metal ion binding"/>
    <property type="evidence" value="ECO:0007669"/>
    <property type="project" value="UniProtKB-KW"/>
</dbReference>
<keyword evidence="4" id="KW-0479">Metal-binding</keyword>
<sequence>MSILNYNKTFFLKSIAKISDIKIEHGIEIAFVGYSNSGKSSAINSLTNQKKLARFSKTPGRTQLINFFQVTSDFRIVDLPGYGYAQAPLLIKINWQNMIYSYLKTSRSLKGLVLLMDIRHPLKNLDQDIINMALICKIPILLLLTKCDKFTINNQNIQFRKVHKKLETFSNQLHIQLFSSLKKIGIEKLKSKLNCWYEKYR</sequence>
<keyword evidence="5 10" id="KW-0547">Nucleotide-binding</keyword>
<evidence type="ECO:0000256" key="10">
    <source>
        <dbReference type="HAMAP-Rule" id="MF_00321"/>
    </source>
</evidence>
<evidence type="ECO:0000256" key="1">
    <source>
        <dbReference type="ARBA" id="ARBA00001946"/>
    </source>
</evidence>
<dbReference type="InterPro" id="IPR006073">
    <property type="entry name" value="GTP-bd"/>
</dbReference>
<keyword evidence="9 10" id="KW-0131">Cell cycle</keyword>
<dbReference type="AlphaFoldDB" id="A0A4D6YH33"/>
<dbReference type="PANTHER" id="PTHR11649:SF13">
    <property type="entry name" value="ENGB-TYPE G DOMAIN-CONTAINING PROTEIN"/>
    <property type="match status" value="1"/>
</dbReference>
<evidence type="ECO:0000313" key="12">
    <source>
        <dbReference type="EMBL" id="QCI25060.1"/>
    </source>
</evidence>
<dbReference type="PROSITE" id="PS51706">
    <property type="entry name" value="G_ENGB"/>
    <property type="match status" value="1"/>
</dbReference>
<dbReference type="GO" id="GO:0005525">
    <property type="term" value="F:GTP binding"/>
    <property type="evidence" value="ECO:0007669"/>
    <property type="project" value="UniProtKB-UniRule"/>
</dbReference>
<accession>A0A4D6YH33</accession>
<evidence type="ECO:0000256" key="6">
    <source>
        <dbReference type="ARBA" id="ARBA00022842"/>
    </source>
</evidence>
<keyword evidence="6" id="KW-0460">Magnesium</keyword>